<feature type="region of interest" description="Disordered" evidence="4">
    <location>
        <begin position="1437"/>
        <end position="1456"/>
    </location>
</feature>
<accession>A0AA47PC30</accession>
<evidence type="ECO:0000256" key="3">
    <source>
        <dbReference type="PROSITE-ProRule" id="PRU00104"/>
    </source>
</evidence>
<keyword evidence="2 3" id="KW-0833">Ubl conjugation pathway</keyword>
<feature type="domain" description="HECT" evidence="5">
    <location>
        <begin position="452"/>
        <end position="490"/>
    </location>
</feature>
<name>A0AA47PC30_MERPO</name>
<organism evidence="6 7">
    <name type="scientific">Merluccius polli</name>
    <name type="common">Benguela hake</name>
    <name type="synonym">Merluccius cadenati</name>
    <dbReference type="NCBI Taxonomy" id="89951"/>
    <lineage>
        <taxon>Eukaryota</taxon>
        <taxon>Metazoa</taxon>
        <taxon>Chordata</taxon>
        <taxon>Craniata</taxon>
        <taxon>Vertebrata</taxon>
        <taxon>Euteleostomi</taxon>
        <taxon>Actinopterygii</taxon>
        <taxon>Neopterygii</taxon>
        <taxon>Teleostei</taxon>
        <taxon>Neoteleostei</taxon>
        <taxon>Acanthomorphata</taxon>
        <taxon>Zeiogadaria</taxon>
        <taxon>Gadariae</taxon>
        <taxon>Gadiformes</taxon>
        <taxon>Gadoidei</taxon>
        <taxon>Merlucciidae</taxon>
        <taxon>Merluccius</taxon>
    </lineage>
</organism>
<comment type="caution">
    <text evidence="6">The sequence shown here is derived from an EMBL/GenBank/DDBJ whole genome shotgun (WGS) entry which is preliminary data.</text>
</comment>
<gene>
    <name evidence="6" type="primary">G2E3_0</name>
    <name evidence="6" type="ORF">N1851_000006</name>
</gene>
<proteinExistence type="predicted"/>
<dbReference type="Gene3D" id="3.90.1750.10">
    <property type="entry name" value="Hect, E3 ligase catalytic domains"/>
    <property type="match status" value="1"/>
</dbReference>
<keyword evidence="1" id="KW-0808">Transferase</keyword>
<dbReference type="InterPro" id="IPR013087">
    <property type="entry name" value="Znf_C2H2_type"/>
</dbReference>
<evidence type="ECO:0000313" key="6">
    <source>
        <dbReference type="EMBL" id="KAK0156575.1"/>
    </source>
</evidence>
<evidence type="ECO:0000313" key="7">
    <source>
        <dbReference type="Proteomes" id="UP001174136"/>
    </source>
</evidence>
<dbReference type="PANTHER" id="PTHR31025:SF19">
    <property type="entry name" value="SI:CH73-42K18.1-RELATED"/>
    <property type="match status" value="1"/>
</dbReference>
<dbReference type="GO" id="GO:0004842">
    <property type="term" value="F:ubiquitin-protein transferase activity"/>
    <property type="evidence" value="ECO:0007669"/>
    <property type="project" value="InterPro"/>
</dbReference>
<evidence type="ECO:0000256" key="4">
    <source>
        <dbReference type="SAM" id="MobiDB-lite"/>
    </source>
</evidence>
<dbReference type="PROSITE" id="PS50237">
    <property type="entry name" value="HECT"/>
    <property type="match status" value="1"/>
</dbReference>
<protein>
    <submittedName>
        <fullName evidence="6">G2/M phase-specific E3 ubiquitin-protein ligase</fullName>
    </submittedName>
</protein>
<keyword evidence="7" id="KW-1185">Reference proteome</keyword>
<dbReference type="SMART" id="SM00355">
    <property type="entry name" value="ZnF_C2H2"/>
    <property type="match status" value="3"/>
</dbReference>
<sequence>MKWSCKVCSFATYNERTILNHYKDRHGRGRQGLSCIYPSCLNVFQSHTHLRTRETVTCPFEGCSFKSSIVSTFSAHKSRYHQCADFASFKPDLVVRVQSQAFVNDDEGDLNNSVSSELSVSEFQPVHNSIQRRIASLLLRLQAVLHVSKAAIQQIVDDLFDIGECAGQITRQTVENILKEHNCTSEELTASLTEALQSTNPLSLLSREVSFPGYFKSNFNRGKKRCLTPTKHHLKITSKTTALNFYLLPKNTNHTPLPVEELELLQAGMGRQMVSLPEDGDHTEVQLSVQLFNLSLKISRLLADTFPKMEGLCGGWLLHKATGGSGRRKLTVIPPEAEGYTAKALRAVSAGGKATFYIVPLQETLDTSPLPPDSQHFSKMPKKTCYQCNELMPLQMLAVHIKTCKGKLSDDDDDDEDVLLFLTHQIDTTTEFKLCVDREDLLDRGILQWKRKKTASPASALKVVFIGEAGIDTGALRKEFLTEMISGIENRFFEGAGNQGKNPKYSLTDLDNDNFRTIGEIMAVSLAQGGPPPAFLKEWCYNFLCTGEIDFHSLSKEDVADLESCLLISRVKDSTDVQSLMMYADEIVSCGYTSQIKLDSKESIIRAIVLHSTTRLIPMLQQLRKGMELYGLVDQMTSNPAACHSLFVPGKITKPDADFMMMNCQPHYSEKGTSKERAERKIINFLQDFLEELEMSDGETDSAAGDTEPLAVPHVLQWMTGQSHIPILPDEKRHFKITCNFDHECRERLGDHSVCYPTVSACTQTVTFPVQHLSTYTEFRRILSEAVRYGVLFVPQQEGSLGTEYKRQAFYRHHFTVIEPVEYVLSRQKTSHTVVYVPILKLLSELLKRDEVLNKLRVNRPAEQSGHYSSCFDGDYFKGNQILSHEDISLCITLYIDDFEVCNPLGTSRKKHKVCGVYWILANLPKKFKTLMSSILNTKIYGYNSVLEPLIKDIQYLETVGVFVEKLGCNVKGTILYVAADNLAAHSLGGFQESFNVDTFCRFCLCSREEIQTCDVRSGKFILRTPELYNEAVNVLKHSELLSVDGVKRECPFNRLTGFHACQGFPPDFLHDVLEGIVPRELSLCLADFISKNYFTLDELNGAIESFPFKQTALRKFQQLSRGIRHFAVMDTENWSLVRFLPLIIGHRVPEGDQTWELVLELKDLVELLSTPYFTQDSLCYLQAKISDHRQLLQTVFSEKKLCPKHHFVEHYPHLIQKFGPPTECWTIRFEAKHSFFKKVVRDANNFKNILLTLASRHQLMLAHYLEMPSIFKPDTETAKVSDVCLEVLDADIRQAILKKFGHVDVVGLTPHVFRNGTKYSKGMILSAGSTSGLPDFGGILEICVVLDCQVCFVIEPFTAYYVEHLRSYHLVKKNPTACLLVKPEDLNDYVPLVSYMLQGCLLFEDPDFNNQLCNLTDIKDLPSERATLKVLFSADDSSDSTLDTGSLPSTSSGDSVKWPDPFPIPQFSHDVELQLREANCRYSKDESVMVIPKSVKTDILDTLADSMAKISAYPERAHYEIVAKALVEKHPCLREPGSKQGWYSWFHSLKFKLGNYRQKLSAAGCPEVVINKRKGEGLKGKRFKKSKKGEVNYCPDPPEGQCLENMEEKREIMKAEMQKKDPDHQLLEELMAATFSQRRKEIVGDEPPIAEVISRWPALFDERQIRAEFQRIVAEDLLEKFFAGLDGLVPRLLAVYRAATMSGKKRSLQKLLECLEKDAHTDMLDDTMKGMQLGLLIACEGSELEPIPHNIFSIAVVVEETVLHNLKDIAQGFAMLMGVIYCVNLEYPDAMKYSFEFIQRVVMEVKAEQASARIHGLRNRILRYKR</sequence>
<reference evidence="6" key="1">
    <citation type="journal article" date="2023" name="Front. Mar. Sci.">
        <title>A new Merluccius polli reference genome to investigate the effects of global change in West African waters.</title>
        <authorList>
            <person name="Mateo J.L."/>
            <person name="Blanco-Fernandez C."/>
            <person name="Garcia-Vazquez E."/>
            <person name="Machado-Schiaffino G."/>
        </authorList>
    </citation>
    <scope>NUCLEOTIDE SEQUENCE</scope>
    <source>
        <strain evidence="6">C29</strain>
        <tissue evidence="6">Fin</tissue>
    </source>
</reference>
<evidence type="ECO:0000259" key="5">
    <source>
        <dbReference type="PROSITE" id="PS50237"/>
    </source>
</evidence>
<evidence type="ECO:0000256" key="2">
    <source>
        <dbReference type="ARBA" id="ARBA00022786"/>
    </source>
</evidence>
<dbReference type="PANTHER" id="PTHR31025">
    <property type="entry name" value="SI:CH211-196P9.1-RELATED"/>
    <property type="match status" value="1"/>
</dbReference>
<evidence type="ECO:0000256" key="1">
    <source>
        <dbReference type="ARBA" id="ARBA00022679"/>
    </source>
</evidence>
<dbReference type="Proteomes" id="UP001174136">
    <property type="component" value="Unassembled WGS sequence"/>
</dbReference>
<comment type="caution">
    <text evidence="3">Lacks conserved residue(s) required for the propagation of feature annotation.</text>
</comment>
<dbReference type="InterPro" id="IPR000569">
    <property type="entry name" value="HECT_dom"/>
</dbReference>
<dbReference type="InterPro" id="IPR035983">
    <property type="entry name" value="Hect_E3_ubiquitin_ligase"/>
</dbReference>
<dbReference type="EMBL" id="JAOPHQ010000001">
    <property type="protein sequence ID" value="KAK0156575.1"/>
    <property type="molecule type" value="Genomic_DNA"/>
</dbReference>
<dbReference type="SUPFAM" id="SSF56204">
    <property type="entry name" value="Hect, E3 ligase catalytic domain"/>
    <property type="match status" value="1"/>
</dbReference>